<reference evidence="1" key="1">
    <citation type="thesis" date="2020" institute="ProQuest LLC" country="789 East Eisenhower Parkway, Ann Arbor, MI, USA">
        <title>Comparative Genomics and Chromosome Evolution.</title>
        <authorList>
            <person name="Mudd A.B."/>
        </authorList>
    </citation>
    <scope>NUCLEOTIDE SEQUENCE</scope>
    <source>
        <strain evidence="1">237g6f4</strain>
        <tissue evidence="1">Blood</tissue>
    </source>
</reference>
<name>A0AAV7CV08_ENGPU</name>
<dbReference type="AlphaFoldDB" id="A0AAV7CV08"/>
<accession>A0AAV7CV08</accession>
<dbReference type="EMBL" id="WNYA01000002">
    <property type="protein sequence ID" value="KAG8588964.1"/>
    <property type="molecule type" value="Genomic_DNA"/>
</dbReference>
<gene>
    <name evidence="1" type="ORF">GDO81_006181</name>
</gene>
<dbReference type="Proteomes" id="UP000824782">
    <property type="component" value="Unassembled WGS sequence"/>
</dbReference>
<evidence type="ECO:0000313" key="2">
    <source>
        <dbReference type="Proteomes" id="UP000824782"/>
    </source>
</evidence>
<comment type="caution">
    <text evidence="1">The sequence shown here is derived from an EMBL/GenBank/DDBJ whole genome shotgun (WGS) entry which is preliminary data.</text>
</comment>
<keyword evidence="2" id="KW-1185">Reference proteome</keyword>
<organism evidence="1 2">
    <name type="scientific">Engystomops pustulosus</name>
    <name type="common">Tungara frog</name>
    <name type="synonym">Physalaemus pustulosus</name>
    <dbReference type="NCBI Taxonomy" id="76066"/>
    <lineage>
        <taxon>Eukaryota</taxon>
        <taxon>Metazoa</taxon>
        <taxon>Chordata</taxon>
        <taxon>Craniata</taxon>
        <taxon>Vertebrata</taxon>
        <taxon>Euteleostomi</taxon>
        <taxon>Amphibia</taxon>
        <taxon>Batrachia</taxon>
        <taxon>Anura</taxon>
        <taxon>Neobatrachia</taxon>
        <taxon>Hyloidea</taxon>
        <taxon>Leptodactylidae</taxon>
        <taxon>Leiuperinae</taxon>
        <taxon>Engystomops</taxon>
    </lineage>
</organism>
<sequence length="83" mass="9543">MAFQTAPPLHADSPGARSRNTNTWFHVVHRGEEETLKQLYYSTRLQSISLPLTESQHLVPFHELCTPASQCADHGFFSRYVWL</sequence>
<evidence type="ECO:0000313" key="1">
    <source>
        <dbReference type="EMBL" id="KAG8588964.1"/>
    </source>
</evidence>
<protein>
    <submittedName>
        <fullName evidence="1">Uncharacterized protein</fullName>
    </submittedName>
</protein>
<proteinExistence type="predicted"/>
<dbReference type="EMBL" id="WNYA01000002">
    <property type="protein sequence ID" value="KAG8588963.1"/>
    <property type="molecule type" value="Genomic_DNA"/>
</dbReference>